<evidence type="ECO:0000313" key="3">
    <source>
        <dbReference type="Proteomes" id="UP001558534"/>
    </source>
</evidence>
<feature type="transmembrane region" description="Helical" evidence="1">
    <location>
        <begin position="7"/>
        <end position="23"/>
    </location>
</feature>
<comment type="caution">
    <text evidence="2">The sequence shown here is derived from an EMBL/GenBank/DDBJ whole genome shotgun (WGS) entry which is preliminary data.</text>
</comment>
<accession>A0ABV3VX83</accession>
<keyword evidence="1" id="KW-1133">Transmembrane helix</keyword>
<keyword evidence="3" id="KW-1185">Reference proteome</keyword>
<gene>
    <name evidence="2" type="ORF">AB1300_10190</name>
</gene>
<feature type="transmembrane region" description="Helical" evidence="1">
    <location>
        <begin position="29"/>
        <end position="46"/>
    </location>
</feature>
<dbReference type="EMBL" id="JBFRHK010000005">
    <property type="protein sequence ID" value="MEX3745505.1"/>
    <property type="molecule type" value="Genomic_DNA"/>
</dbReference>
<reference evidence="2 3" key="1">
    <citation type="submission" date="2024-07" db="EMBL/GenBank/DDBJ databases">
        <title>Characterization of a bacterium isolated from hydrolysated instant sea cucumber by whole-genome sequencing and metabolomics.</title>
        <authorList>
            <person name="Luo X."/>
            <person name="Zhang Z."/>
            <person name="Zheng Z."/>
            <person name="Zhang W."/>
            <person name="Ming T."/>
            <person name="Jiao L."/>
            <person name="Su X."/>
            <person name="Kong F."/>
            <person name="Xu J."/>
        </authorList>
    </citation>
    <scope>NUCLEOTIDE SEQUENCE [LARGE SCALE GENOMIC DNA]</scope>
    <source>
        <strain evidence="2 3">XL-2024</strain>
    </source>
</reference>
<dbReference type="RefSeq" id="WP_368636382.1">
    <property type="nucleotide sequence ID" value="NZ_JBFRHK010000005.1"/>
</dbReference>
<sequence length="207" mass="23871">MKIVKLSIFYLIIIILAIGLSLAGVRLSLSLGIFALVAIAMVYRYIHILYRTNNMKLVDVLVKDRKKEPFFAYLFAVAYGTREDQLRSLDVVIAKYKQPAMKYNYQFLKAIMENNLEEAKDAADKINKEPLTSYAKCYIAALEGRTTDMRSEQLTQPWMQPAVEAVYAHKMKNETAFQQFAQESMEVARGVQKYALIHTFEEMKKDM</sequence>
<evidence type="ECO:0000256" key="1">
    <source>
        <dbReference type="SAM" id="Phobius"/>
    </source>
</evidence>
<dbReference type="Proteomes" id="UP001558534">
    <property type="component" value="Unassembled WGS sequence"/>
</dbReference>
<keyword evidence="1" id="KW-0472">Membrane</keyword>
<name>A0ABV3VX83_9BACI</name>
<organism evidence="2 3">
    <name type="scientific">Lysinibacillus xylanilyticus</name>
    <dbReference type="NCBI Taxonomy" id="582475"/>
    <lineage>
        <taxon>Bacteria</taxon>
        <taxon>Bacillati</taxon>
        <taxon>Bacillota</taxon>
        <taxon>Bacilli</taxon>
        <taxon>Bacillales</taxon>
        <taxon>Bacillaceae</taxon>
        <taxon>Lysinibacillus</taxon>
    </lineage>
</organism>
<evidence type="ECO:0000313" key="2">
    <source>
        <dbReference type="EMBL" id="MEX3745505.1"/>
    </source>
</evidence>
<proteinExistence type="predicted"/>
<protein>
    <submittedName>
        <fullName evidence="2">Uncharacterized protein</fullName>
    </submittedName>
</protein>
<keyword evidence="1" id="KW-0812">Transmembrane</keyword>